<evidence type="ECO:0000256" key="7">
    <source>
        <dbReference type="ARBA" id="ARBA00022898"/>
    </source>
</evidence>
<dbReference type="GO" id="GO:0035999">
    <property type="term" value="P:tetrahydrofolate interconversion"/>
    <property type="evidence" value="ECO:0007669"/>
    <property type="project" value="InterPro"/>
</dbReference>
<dbReference type="GO" id="GO:0005739">
    <property type="term" value="C:mitochondrion"/>
    <property type="evidence" value="ECO:0007669"/>
    <property type="project" value="TreeGrafter"/>
</dbReference>
<evidence type="ECO:0000256" key="8">
    <source>
        <dbReference type="RuleBase" id="RU000585"/>
    </source>
</evidence>
<dbReference type="GO" id="GO:0004372">
    <property type="term" value="F:glycine hydroxymethyltransferase activity"/>
    <property type="evidence" value="ECO:0007669"/>
    <property type="project" value="UniProtKB-EC"/>
</dbReference>
<comment type="pathway">
    <text evidence="3 8">One-carbon metabolism; tetrahydrofolate interconversion.</text>
</comment>
<dbReference type="FunFam" id="3.90.1150.10:FF:000005">
    <property type="entry name" value="Serine hydroxymethyltransferase"/>
    <property type="match status" value="1"/>
</dbReference>
<dbReference type="InterPro" id="IPR019798">
    <property type="entry name" value="Ser_HO-MeTrfase_PLP_BS"/>
</dbReference>
<dbReference type="Gene3D" id="3.90.1150.10">
    <property type="entry name" value="Aspartate Aminotransferase, domain 1"/>
    <property type="match status" value="2"/>
</dbReference>
<comment type="function">
    <text evidence="8">Interconversion of serine and glycine.</text>
</comment>
<feature type="domain" description="Serine hydroxymethyltransferase-like" evidence="10">
    <location>
        <begin position="237"/>
        <end position="475"/>
    </location>
</feature>
<dbReference type="GO" id="GO:0030170">
    <property type="term" value="F:pyridoxal phosphate binding"/>
    <property type="evidence" value="ECO:0007669"/>
    <property type="project" value="InterPro"/>
</dbReference>
<dbReference type="GO" id="GO:0019264">
    <property type="term" value="P:glycine biosynthetic process from serine"/>
    <property type="evidence" value="ECO:0007669"/>
    <property type="project" value="InterPro"/>
</dbReference>
<keyword evidence="12" id="KW-1185">Reference proteome</keyword>
<evidence type="ECO:0000313" key="12">
    <source>
        <dbReference type="Proteomes" id="UP001164929"/>
    </source>
</evidence>
<keyword evidence="7 8" id="KW-0663">Pyridoxal phosphate</keyword>
<dbReference type="HAMAP" id="MF_00051">
    <property type="entry name" value="SHMT"/>
    <property type="match status" value="1"/>
</dbReference>
<dbReference type="InterPro" id="IPR039429">
    <property type="entry name" value="SHMT-like_dom"/>
</dbReference>
<dbReference type="Pfam" id="PF00464">
    <property type="entry name" value="SHMT"/>
    <property type="match status" value="1"/>
</dbReference>
<dbReference type="PANTHER" id="PTHR11680:SF61">
    <property type="entry name" value="SERINE HYDROXYMETHYLTRANSFERASE 1, MITOCHONDRIAL"/>
    <property type="match status" value="1"/>
</dbReference>
<keyword evidence="5 8" id="KW-0554">One-carbon metabolism</keyword>
<evidence type="ECO:0000256" key="6">
    <source>
        <dbReference type="ARBA" id="ARBA00022679"/>
    </source>
</evidence>
<proteinExistence type="inferred from homology"/>
<organism evidence="11 12">
    <name type="scientific">Populus alba x Populus x berolinensis</name>
    <dbReference type="NCBI Taxonomy" id="444605"/>
    <lineage>
        <taxon>Eukaryota</taxon>
        <taxon>Viridiplantae</taxon>
        <taxon>Streptophyta</taxon>
        <taxon>Embryophyta</taxon>
        <taxon>Tracheophyta</taxon>
        <taxon>Spermatophyta</taxon>
        <taxon>Magnoliopsida</taxon>
        <taxon>eudicotyledons</taxon>
        <taxon>Gunneridae</taxon>
        <taxon>Pentapetalae</taxon>
        <taxon>rosids</taxon>
        <taxon>fabids</taxon>
        <taxon>Malpighiales</taxon>
        <taxon>Salicaceae</taxon>
        <taxon>Saliceae</taxon>
        <taxon>Populus</taxon>
    </lineage>
</organism>
<evidence type="ECO:0000256" key="2">
    <source>
        <dbReference type="ARBA" id="ARBA00001933"/>
    </source>
</evidence>
<dbReference type="CDD" id="cd00378">
    <property type="entry name" value="SHMT"/>
    <property type="match status" value="1"/>
</dbReference>
<dbReference type="InterPro" id="IPR015424">
    <property type="entry name" value="PyrdxlP-dep_Trfase"/>
</dbReference>
<keyword evidence="6 8" id="KW-0808">Transferase</keyword>
<evidence type="ECO:0000313" key="11">
    <source>
        <dbReference type="EMBL" id="KAJ6989523.1"/>
    </source>
</evidence>
<evidence type="ECO:0000256" key="1">
    <source>
        <dbReference type="ARBA" id="ARBA00001528"/>
    </source>
</evidence>
<evidence type="ECO:0000256" key="5">
    <source>
        <dbReference type="ARBA" id="ARBA00022563"/>
    </source>
</evidence>
<dbReference type="PANTHER" id="PTHR11680">
    <property type="entry name" value="SERINE HYDROXYMETHYLTRANSFERASE"/>
    <property type="match status" value="1"/>
</dbReference>
<dbReference type="AlphaFoldDB" id="A0AAD6VU96"/>
<dbReference type="SUPFAM" id="SSF53383">
    <property type="entry name" value="PLP-dependent transferases"/>
    <property type="match status" value="1"/>
</dbReference>
<feature type="region of interest" description="Disordered" evidence="9">
    <location>
        <begin position="1"/>
        <end position="32"/>
    </location>
</feature>
<comment type="similarity">
    <text evidence="4 8">Belongs to the SHMT family.</text>
</comment>
<dbReference type="InterPro" id="IPR049943">
    <property type="entry name" value="Ser_HO-MeTrfase-like"/>
</dbReference>
<comment type="caution">
    <text evidence="11">The sequence shown here is derived from an EMBL/GenBank/DDBJ whole genome shotgun (WGS) entry which is preliminary data.</text>
</comment>
<accession>A0AAD6VU96</accession>
<dbReference type="Proteomes" id="UP001164929">
    <property type="component" value="Chromosome 8"/>
</dbReference>
<evidence type="ECO:0000256" key="4">
    <source>
        <dbReference type="ARBA" id="ARBA00006376"/>
    </source>
</evidence>
<comment type="catalytic activity">
    <reaction evidence="1 8">
        <text>(6R)-5,10-methylene-5,6,7,8-tetrahydrofolate + glycine + H2O = (6S)-5,6,7,8-tetrahydrofolate + L-serine</text>
        <dbReference type="Rhea" id="RHEA:15481"/>
        <dbReference type="ChEBI" id="CHEBI:15377"/>
        <dbReference type="ChEBI" id="CHEBI:15636"/>
        <dbReference type="ChEBI" id="CHEBI:33384"/>
        <dbReference type="ChEBI" id="CHEBI:57305"/>
        <dbReference type="ChEBI" id="CHEBI:57453"/>
        <dbReference type="EC" id="2.1.2.1"/>
    </reaction>
</comment>
<dbReference type="InterPro" id="IPR015422">
    <property type="entry name" value="PyrdxlP-dep_Trfase_small"/>
</dbReference>
<dbReference type="InterPro" id="IPR015421">
    <property type="entry name" value="PyrdxlP-dep_Trfase_major"/>
</dbReference>
<dbReference type="EMBL" id="JAQIZT010000008">
    <property type="protein sequence ID" value="KAJ6989523.1"/>
    <property type="molecule type" value="Genomic_DNA"/>
</dbReference>
<dbReference type="EC" id="2.1.2.1" evidence="8"/>
<dbReference type="InterPro" id="IPR001085">
    <property type="entry name" value="Ser_HO-MeTrfase"/>
</dbReference>
<name>A0AAD6VU96_9ROSI</name>
<gene>
    <name evidence="11" type="ORF">NC653_022179</name>
</gene>
<evidence type="ECO:0000259" key="10">
    <source>
        <dbReference type="Pfam" id="PF00464"/>
    </source>
</evidence>
<dbReference type="FunFam" id="3.40.640.10:FF:000294">
    <property type="entry name" value="Uncharacterized protein"/>
    <property type="match status" value="1"/>
</dbReference>
<dbReference type="PROSITE" id="PS00096">
    <property type="entry name" value="SHMT"/>
    <property type="match status" value="1"/>
</dbReference>
<evidence type="ECO:0000256" key="3">
    <source>
        <dbReference type="ARBA" id="ARBA00004777"/>
    </source>
</evidence>
<protein>
    <recommendedName>
        <fullName evidence="8">Serine hydroxymethyltransferase</fullName>
        <ecNumber evidence="8">2.1.2.1</ecNumber>
    </recommendedName>
</protein>
<feature type="compositionally biased region" description="Basic and acidic residues" evidence="9">
    <location>
        <begin position="7"/>
        <end position="32"/>
    </location>
</feature>
<comment type="cofactor">
    <cofactor evidence="2 8">
        <name>pyridoxal 5'-phosphate</name>
        <dbReference type="ChEBI" id="CHEBI:597326"/>
    </cofactor>
</comment>
<dbReference type="Gene3D" id="3.40.640.10">
    <property type="entry name" value="Type I PLP-dependent aspartate aminotransferase-like (Major domain)"/>
    <property type="match status" value="2"/>
</dbReference>
<sequence length="539" mass="59750">MMFGCKTTRDKVITEEATKRRGEETEDNQGSKEKKTLLLASFAFINQEPEMAMAIAMALRRLPSSFDKPLRPALFKATSLYYMSSLPDEAVYEKEKPGVTWPKQLNAPLEVVDPQIADIIELEKARQWKGLELIPSENFTSVSVMQAVGSVMTNKYSEGYPGARYYGGNEFIDMAESLCQKRALEAFRLDPAKWGVNVQSLSGSPSNFQVYTALLKPHERIMALDLPHGGHLSHGYQLEKSATLFRPKLIVAGASAYARLYDYARIRKVCDKQKAILLADMAHISGLVAAGVIPSPFEYADVVTTTTHKSLRGPRGAMIFFRKGLKEVNKQGKEVFYDYEDKINQAVFPGLQGGPHNHTIAGLAVALKQATTLEYKAYQEQVLSNCSKFAQSLVEKGYELVSGGTENHLVLVNLKNKGIDGSRVEKVLESVHIAANKNTVPGDVSAMVPGGIRMGTPALTSRGFVEEDFAKVADFFDASVKLAVKMKAETKGTKLKDFLVTMQSAHFQSEISKLRHEVEEYAKQFPTIGFSKETMKYKN</sequence>
<evidence type="ECO:0000256" key="9">
    <source>
        <dbReference type="SAM" id="MobiDB-lite"/>
    </source>
</evidence>
<reference evidence="11" key="1">
    <citation type="journal article" date="2023" name="Mol. Ecol. Resour.">
        <title>Chromosome-level genome assembly of a triploid poplar Populus alba 'Berolinensis'.</title>
        <authorList>
            <person name="Chen S."/>
            <person name="Yu Y."/>
            <person name="Wang X."/>
            <person name="Wang S."/>
            <person name="Zhang T."/>
            <person name="Zhou Y."/>
            <person name="He R."/>
            <person name="Meng N."/>
            <person name="Wang Y."/>
            <person name="Liu W."/>
            <person name="Liu Z."/>
            <person name="Liu J."/>
            <person name="Guo Q."/>
            <person name="Huang H."/>
            <person name="Sederoff R.R."/>
            <person name="Wang G."/>
            <person name="Qu G."/>
            <person name="Chen S."/>
        </authorList>
    </citation>
    <scope>NUCLEOTIDE SEQUENCE</scope>
    <source>
        <strain evidence="11">SC-2020</strain>
    </source>
</reference>